<keyword evidence="3 8" id="KW-0812">Transmembrane</keyword>
<name>A0A0F3M5R2_ORITS</name>
<keyword evidence="2 8" id="KW-0813">Transport</keyword>
<comment type="caution">
    <text evidence="8">Lacks conserved residue(s) required for the propagation of feature annotation.</text>
</comment>
<sequence>MVLGAVITPVIILVIGTCFFSSIALENYLVAIVKDGMSPLSIMY</sequence>
<evidence type="ECO:0000313" key="10">
    <source>
        <dbReference type="Proteomes" id="UP000033769"/>
    </source>
</evidence>
<feature type="transmembrane region" description="Helical" evidence="8">
    <location>
        <begin position="6"/>
        <end position="33"/>
    </location>
</feature>
<evidence type="ECO:0000256" key="1">
    <source>
        <dbReference type="ARBA" id="ARBA00004141"/>
    </source>
</evidence>
<keyword evidence="4 8" id="KW-0547">Nucleotide-binding</keyword>
<accession>A0A0F3M5R2</accession>
<gene>
    <name evidence="9" type="ORF">OTSGILL_2537</name>
</gene>
<dbReference type="PATRIC" id="fig|1359184.3.peg.2454"/>
<comment type="caution">
    <text evidence="9">The sequence shown here is derived from an EMBL/GenBank/DDBJ whole genome shotgun (WGS) entry which is preliminary data.</text>
</comment>
<dbReference type="AlphaFoldDB" id="A0A0F3M5R2"/>
<evidence type="ECO:0000256" key="4">
    <source>
        <dbReference type="ARBA" id="ARBA00022741"/>
    </source>
</evidence>
<proteinExistence type="inferred from homology"/>
<comment type="similarity">
    <text evidence="8">Belongs to the ADP/ATP translocase tlc family.</text>
</comment>
<keyword evidence="7 8" id="KW-0472">Membrane</keyword>
<dbReference type="GO" id="GO:0005471">
    <property type="term" value="F:ATP:ADP antiporter activity"/>
    <property type="evidence" value="ECO:0007669"/>
    <property type="project" value="InterPro"/>
</dbReference>
<dbReference type="GO" id="GO:0005524">
    <property type="term" value="F:ATP binding"/>
    <property type="evidence" value="ECO:0007669"/>
    <property type="project" value="UniProtKB-KW"/>
</dbReference>
<keyword evidence="5 8" id="KW-0067">ATP-binding</keyword>
<organism evidence="9 10">
    <name type="scientific">Orientia tsutsugamushi str. Gilliam</name>
    <dbReference type="NCBI Taxonomy" id="1359184"/>
    <lineage>
        <taxon>Bacteria</taxon>
        <taxon>Pseudomonadati</taxon>
        <taxon>Pseudomonadota</taxon>
        <taxon>Alphaproteobacteria</taxon>
        <taxon>Rickettsiales</taxon>
        <taxon>Rickettsiaceae</taxon>
        <taxon>Rickettsieae</taxon>
        <taxon>Orientia</taxon>
    </lineage>
</organism>
<comment type="function">
    <text evidence="8">Provides the rickettsial cell with host ATP in exchange for rickettsial ADP. This is an obligate exchange system. This energy acquiring activity is an important component of rickettsial parasitism.</text>
</comment>
<evidence type="ECO:0000256" key="8">
    <source>
        <dbReference type="RuleBase" id="RU363121"/>
    </source>
</evidence>
<evidence type="ECO:0000256" key="3">
    <source>
        <dbReference type="ARBA" id="ARBA00022692"/>
    </source>
</evidence>
<reference evidence="9 10" key="1">
    <citation type="submission" date="2015-02" db="EMBL/GenBank/DDBJ databases">
        <title>Genome Sequencing of Rickettsiales.</title>
        <authorList>
            <person name="Daugherty S.C."/>
            <person name="Su Q."/>
            <person name="Abolude K."/>
            <person name="Beier-Sexton M."/>
            <person name="Carlyon J.A."/>
            <person name="Carter R."/>
            <person name="Day N.P."/>
            <person name="Dumler S.J."/>
            <person name="Dyachenko V."/>
            <person name="Godinez A."/>
            <person name="Kurtti T.J."/>
            <person name="Lichay M."/>
            <person name="Mullins K.E."/>
            <person name="Ott S."/>
            <person name="Pappas-Brown V."/>
            <person name="Paris D.H."/>
            <person name="Patel P."/>
            <person name="Richards A.L."/>
            <person name="Sadzewicz L."/>
            <person name="Sears K."/>
            <person name="Seidman D."/>
            <person name="Sengamalay N."/>
            <person name="Stenos J."/>
            <person name="Tallon L.J."/>
            <person name="Vincent G."/>
            <person name="Fraser C.M."/>
            <person name="Munderloh U."/>
            <person name="Dunning-Hotopp J.C."/>
        </authorList>
    </citation>
    <scope>NUCLEOTIDE SEQUENCE [LARGE SCALE GENOMIC DNA]</scope>
    <source>
        <strain evidence="9 10">Gilliam</strain>
    </source>
</reference>
<protein>
    <recommendedName>
        <fullName evidence="8">ADP,ATP carrier protein</fullName>
    </recommendedName>
</protein>
<dbReference type="GO" id="GO:0016020">
    <property type="term" value="C:membrane"/>
    <property type="evidence" value="ECO:0007669"/>
    <property type="project" value="UniProtKB-SubCell"/>
</dbReference>
<evidence type="ECO:0000256" key="5">
    <source>
        <dbReference type="ARBA" id="ARBA00022840"/>
    </source>
</evidence>
<dbReference type="EMBL" id="LANO01000055">
    <property type="protein sequence ID" value="KJV51088.1"/>
    <property type="molecule type" value="Genomic_DNA"/>
</dbReference>
<dbReference type="Proteomes" id="UP000033769">
    <property type="component" value="Unassembled WGS sequence"/>
</dbReference>
<dbReference type="InterPro" id="IPR004667">
    <property type="entry name" value="ADP_ATP_car_bac_type"/>
</dbReference>
<evidence type="ECO:0000256" key="6">
    <source>
        <dbReference type="ARBA" id="ARBA00022989"/>
    </source>
</evidence>
<evidence type="ECO:0000256" key="2">
    <source>
        <dbReference type="ARBA" id="ARBA00022448"/>
    </source>
</evidence>
<comment type="subcellular location">
    <subcellularLocation>
        <location evidence="1 8">Membrane</location>
        <topology evidence="1 8">Multi-pass membrane protein</topology>
    </subcellularLocation>
</comment>
<evidence type="ECO:0000256" key="7">
    <source>
        <dbReference type="ARBA" id="ARBA00023136"/>
    </source>
</evidence>
<evidence type="ECO:0000313" key="9">
    <source>
        <dbReference type="EMBL" id="KJV51088.1"/>
    </source>
</evidence>
<keyword evidence="6 8" id="KW-1133">Transmembrane helix</keyword>
<dbReference type="Pfam" id="PF03219">
    <property type="entry name" value="TLC"/>
    <property type="match status" value="1"/>
</dbReference>